<accession>A0A5J4Z7W7</accession>
<organism evidence="2 3">
    <name type="scientific">Porphyridium purpureum</name>
    <name type="common">Red alga</name>
    <name type="synonym">Porphyridium cruentum</name>
    <dbReference type="NCBI Taxonomy" id="35688"/>
    <lineage>
        <taxon>Eukaryota</taxon>
        <taxon>Rhodophyta</taxon>
        <taxon>Bangiophyceae</taxon>
        <taxon>Porphyridiales</taxon>
        <taxon>Porphyridiaceae</taxon>
        <taxon>Porphyridium</taxon>
    </lineage>
</organism>
<proteinExistence type="predicted"/>
<keyword evidence="3" id="KW-1185">Reference proteome</keyword>
<evidence type="ECO:0000313" key="3">
    <source>
        <dbReference type="Proteomes" id="UP000324585"/>
    </source>
</evidence>
<dbReference type="InterPro" id="IPR029063">
    <property type="entry name" value="SAM-dependent_MTases_sf"/>
</dbReference>
<dbReference type="EMBL" id="VRMN01000001">
    <property type="protein sequence ID" value="KAA8499200.1"/>
    <property type="molecule type" value="Genomic_DNA"/>
</dbReference>
<dbReference type="Pfam" id="PF13489">
    <property type="entry name" value="Methyltransf_23"/>
    <property type="match status" value="1"/>
</dbReference>
<dbReference type="Proteomes" id="UP000324585">
    <property type="component" value="Unassembled WGS sequence"/>
</dbReference>
<comment type="caution">
    <text evidence="2">The sequence shown here is derived from an EMBL/GenBank/DDBJ whole genome shotgun (WGS) entry which is preliminary data.</text>
</comment>
<evidence type="ECO:0000256" key="1">
    <source>
        <dbReference type="SAM" id="MobiDB-lite"/>
    </source>
</evidence>
<dbReference type="SUPFAM" id="SSF53335">
    <property type="entry name" value="S-adenosyl-L-methionine-dependent methyltransferases"/>
    <property type="match status" value="1"/>
</dbReference>
<evidence type="ECO:0008006" key="4">
    <source>
        <dbReference type="Google" id="ProtNLM"/>
    </source>
</evidence>
<feature type="region of interest" description="Disordered" evidence="1">
    <location>
        <begin position="1"/>
        <end position="31"/>
    </location>
</feature>
<dbReference type="Gene3D" id="3.40.50.150">
    <property type="entry name" value="Vaccinia Virus protein VP39"/>
    <property type="match status" value="1"/>
</dbReference>
<dbReference type="AlphaFoldDB" id="A0A5J4Z7W7"/>
<sequence>MTGGACATAHDASEHAEAPGGASHSHHEKKHDWQSDAFANTYDSSESVRANARNVSASLLRRLPECENAAFNERRAVIIDVGAGPGHALLTLAPYATALISVDYSQPMAWLFKSNAEDAGPHVSERAHAVIHDFESETQQQVIDKLVALSPDVAQADVTICVMVAHHAKHLDALHAMLCAITKPRGTIVYFDKEPGDSVPGHTDHAIVDQDMLERKGVHHAHGFSRHTMKELVERHGGTVLYADTEFTFDFGRSGRDHNILAVYARNKA</sequence>
<evidence type="ECO:0000313" key="2">
    <source>
        <dbReference type="EMBL" id="KAA8499200.1"/>
    </source>
</evidence>
<name>A0A5J4Z7W7_PORPP</name>
<reference evidence="3" key="1">
    <citation type="journal article" date="2019" name="Nat. Commun.">
        <title>Expansion of phycobilisome linker gene families in mesophilic red algae.</title>
        <authorList>
            <person name="Lee J."/>
            <person name="Kim D."/>
            <person name="Bhattacharya D."/>
            <person name="Yoon H.S."/>
        </authorList>
    </citation>
    <scope>NUCLEOTIDE SEQUENCE [LARGE SCALE GENOMIC DNA]</scope>
    <source>
        <strain evidence="3">CCMP 1328</strain>
    </source>
</reference>
<protein>
    <recommendedName>
        <fullName evidence="4">Methyltransferase domain-containing protein</fullName>
    </recommendedName>
</protein>
<gene>
    <name evidence="2" type="ORF">FVE85_6785</name>
</gene>